<gene>
    <name evidence="2" type="ORF">SAMN05216360_1114</name>
</gene>
<name>A0A1H0E0H3_9HYPH</name>
<dbReference type="GO" id="GO:0004803">
    <property type="term" value="F:transposase activity"/>
    <property type="evidence" value="ECO:0007669"/>
    <property type="project" value="InterPro"/>
</dbReference>
<evidence type="ECO:0000259" key="1">
    <source>
        <dbReference type="Pfam" id="PF01609"/>
    </source>
</evidence>
<dbReference type="EMBL" id="FNHS01000011">
    <property type="protein sequence ID" value="SDN75875.1"/>
    <property type="molecule type" value="Genomic_DNA"/>
</dbReference>
<organism evidence="2 3">
    <name type="scientific">Methylobacterium phyllostachyos</name>
    <dbReference type="NCBI Taxonomy" id="582672"/>
    <lineage>
        <taxon>Bacteria</taxon>
        <taxon>Pseudomonadati</taxon>
        <taxon>Pseudomonadota</taxon>
        <taxon>Alphaproteobacteria</taxon>
        <taxon>Hyphomicrobiales</taxon>
        <taxon>Methylobacteriaceae</taxon>
        <taxon>Methylobacterium</taxon>
    </lineage>
</organism>
<dbReference type="AlphaFoldDB" id="A0A1H0E0H3"/>
<dbReference type="GO" id="GO:0006313">
    <property type="term" value="P:DNA transposition"/>
    <property type="evidence" value="ECO:0007669"/>
    <property type="project" value="InterPro"/>
</dbReference>
<accession>A0A1H0E0H3</accession>
<proteinExistence type="predicted"/>
<protein>
    <submittedName>
        <fullName evidence="2">Transposase DDE domain-containing protein</fullName>
    </submittedName>
</protein>
<dbReference type="Pfam" id="PF01609">
    <property type="entry name" value="DDE_Tnp_1"/>
    <property type="match status" value="1"/>
</dbReference>
<dbReference type="InterPro" id="IPR002559">
    <property type="entry name" value="Transposase_11"/>
</dbReference>
<evidence type="ECO:0000313" key="3">
    <source>
        <dbReference type="Proteomes" id="UP000198704"/>
    </source>
</evidence>
<dbReference type="STRING" id="582672.SAMN05216360_1114"/>
<evidence type="ECO:0000313" key="2">
    <source>
        <dbReference type="EMBL" id="SDN75875.1"/>
    </source>
</evidence>
<sequence>MGTKRHVLTDAKGVPLALKLTGANVHDSRMLEAVVDAVPPIRQCWGRPRKRPSGLHADKTYDHRRCRQALTRRRIQHRIARRGSESSQRLGRRRWVVERTLAWFARFRRLAIRYERRSDIHLAFSMLAAALVVRRFIERWFC</sequence>
<dbReference type="NCBIfam" id="NF033580">
    <property type="entry name" value="transpos_IS5_3"/>
    <property type="match status" value="1"/>
</dbReference>
<dbReference type="GO" id="GO:0003677">
    <property type="term" value="F:DNA binding"/>
    <property type="evidence" value="ECO:0007669"/>
    <property type="project" value="InterPro"/>
</dbReference>
<keyword evidence="3" id="KW-1185">Reference proteome</keyword>
<dbReference type="Proteomes" id="UP000198704">
    <property type="component" value="Unassembled WGS sequence"/>
</dbReference>
<dbReference type="PANTHER" id="PTHR30007:SF1">
    <property type="entry name" value="BLR1914 PROTEIN"/>
    <property type="match status" value="1"/>
</dbReference>
<feature type="domain" description="Transposase IS4-like" evidence="1">
    <location>
        <begin position="2"/>
        <end position="132"/>
    </location>
</feature>
<dbReference type="PANTHER" id="PTHR30007">
    <property type="entry name" value="PHP DOMAIN PROTEIN"/>
    <property type="match status" value="1"/>
</dbReference>
<reference evidence="3" key="1">
    <citation type="submission" date="2016-10" db="EMBL/GenBank/DDBJ databases">
        <authorList>
            <person name="Varghese N."/>
            <person name="Submissions S."/>
        </authorList>
    </citation>
    <scope>NUCLEOTIDE SEQUENCE [LARGE SCALE GENOMIC DNA]</scope>
    <source>
        <strain evidence="3">BL47</strain>
    </source>
</reference>